<dbReference type="Proteomes" id="UP000503129">
    <property type="component" value="Chromosome"/>
</dbReference>
<evidence type="ECO:0000313" key="1">
    <source>
        <dbReference type="EMBL" id="QDL10134.1"/>
    </source>
</evidence>
<dbReference type="KEGG" id="bsen:DP114_21565"/>
<proteinExistence type="predicted"/>
<sequence length="190" mass="21379">MSIIICPGIHESLFTQCFVSGWIDQLTDEAKKKKAVDVLMFPGEGGLALSGFHLWQFLHKHLQDRIESPVVFISFSAGVVGAILAAHKWQEIGGYVKAFIAIDGWGVPMWGNFPIHRMSHDYFTHWSSSMLGSGQNNFCADPPVDHLQMWRSPQSVQGYCLDSCFSESPPKQRLSAAEFLHLLLKHYEDN</sequence>
<protein>
    <submittedName>
        <fullName evidence="1">Uncharacterized protein</fullName>
    </submittedName>
</protein>
<dbReference type="RefSeq" id="WP_169264349.1">
    <property type="nucleotide sequence ID" value="NZ_CAWOXK010000001.1"/>
</dbReference>
<dbReference type="InterPro" id="IPR029058">
    <property type="entry name" value="AB_hydrolase_fold"/>
</dbReference>
<keyword evidence="2" id="KW-1185">Reference proteome</keyword>
<evidence type="ECO:0000313" key="2">
    <source>
        <dbReference type="Proteomes" id="UP000503129"/>
    </source>
</evidence>
<reference evidence="1 2" key="1">
    <citation type="submission" date="2018-06" db="EMBL/GenBank/DDBJ databases">
        <title>Comparative genomics of Brasilonema spp. strains.</title>
        <authorList>
            <person name="Alvarenga D.O."/>
            <person name="Fiore M.F."/>
            <person name="Varani A.M."/>
        </authorList>
    </citation>
    <scope>NUCLEOTIDE SEQUENCE [LARGE SCALE GENOMIC DNA]</scope>
    <source>
        <strain evidence="1 2">CENA114</strain>
    </source>
</reference>
<gene>
    <name evidence="1" type="ORF">DP114_21565</name>
</gene>
<dbReference type="EMBL" id="CP030118">
    <property type="protein sequence ID" value="QDL10134.1"/>
    <property type="molecule type" value="Genomic_DNA"/>
</dbReference>
<accession>A0A856MIW6</accession>
<organism evidence="1 2">
    <name type="scientific">Brasilonema sennae CENA114</name>
    <dbReference type="NCBI Taxonomy" id="415709"/>
    <lineage>
        <taxon>Bacteria</taxon>
        <taxon>Bacillati</taxon>
        <taxon>Cyanobacteriota</taxon>
        <taxon>Cyanophyceae</taxon>
        <taxon>Nostocales</taxon>
        <taxon>Scytonemataceae</taxon>
        <taxon>Brasilonema</taxon>
        <taxon>Bromeliae group (in: Brasilonema)</taxon>
    </lineage>
</organism>
<dbReference type="AlphaFoldDB" id="A0A856MIW6"/>
<name>A0A856MIW6_9CYAN</name>
<dbReference type="SUPFAM" id="SSF53474">
    <property type="entry name" value="alpha/beta-Hydrolases"/>
    <property type="match status" value="1"/>
</dbReference>